<evidence type="ECO:0000259" key="3">
    <source>
        <dbReference type="Pfam" id="PF04426"/>
    </source>
</evidence>
<dbReference type="GO" id="GO:0045944">
    <property type="term" value="P:positive regulation of transcription by RNA polymerase II"/>
    <property type="evidence" value="ECO:0007669"/>
    <property type="project" value="TreeGrafter"/>
</dbReference>
<dbReference type="GeneID" id="59302367"/>
<reference evidence="4 5" key="1">
    <citation type="submission" date="2020-05" db="EMBL/GenBank/DDBJ databases">
        <title>Identification and distribution of gene clusters putatively required for synthesis of sphingolipid metabolism inhibitors in phylogenetically diverse species of the filamentous fungus Fusarium.</title>
        <authorList>
            <person name="Kim H.-S."/>
            <person name="Busman M."/>
            <person name="Brown D.W."/>
            <person name="Divon H."/>
            <person name="Uhlig S."/>
            <person name="Proctor R.H."/>
        </authorList>
    </citation>
    <scope>NUCLEOTIDE SEQUENCE [LARGE SCALE GENOMIC DNA]</scope>
    <source>
        <strain evidence="4 5">NRRL 66243</strain>
    </source>
</reference>
<dbReference type="Pfam" id="PF11951">
    <property type="entry name" value="Fungal_trans_2"/>
    <property type="match status" value="1"/>
</dbReference>
<dbReference type="Proteomes" id="UP000530670">
    <property type="component" value="Unassembled WGS sequence"/>
</dbReference>
<evidence type="ECO:0000313" key="4">
    <source>
        <dbReference type="EMBL" id="KAF5642289.1"/>
    </source>
</evidence>
<keyword evidence="2" id="KW-0539">Nucleus</keyword>
<feature type="domain" description="Bul1 C-terminal" evidence="3">
    <location>
        <begin position="274"/>
        <end position="322"/>
    </location>
</feature>
<evidence type="ECO:0000256" key="1">
    <source>
        <dbReference type="ARBA" id="ARBA00004123"/>
    </source>
</evidence>
<accession>A0A8H5W2B0</accession>
<sequence>MEELGISKAASKVLNWRRPCKLEIELADHYVAKIYSSGSYKIPFEFTLPHQLDSTACTHDTVSTTATDKHLLPPPTVGKDWDRGDMSPGVVEVEYGINACVTSTPSLNTAHSQDSTTKRTIRFIPRLSESPPLHVSLTNPRYKLRDTKSLRSNPLKRPFGTISAAAMQPDPLHLGAYGIVIKPTFIDVALTFNPEVQGITPPKLDSTSLSLQSYTWHQADPYRAFPDQDEKPSLQLPFTATIALAVDCPQISWARHDNLRLEDKNTGNSSAEFYSSTLQVPLSVSIGNKTILPTFHSCLISRTYDVRLRLGFKKGDLTIVIPACRECTDRRIPCHSYGPKPTWMDGSDAEHQELERIKRGVKQHLKKLRRGQRNQTIGRDAAVGSLPEGRTRGQTLPVPAVIEPSSPSLTERVLHHGHDSFESPDALVDARSSLSLIRSSIQHSESAHPVSPSQDYTPPCILQPRLASLIMYYLDHVFVWQFPYYQFQSRLGNRGWLLVFLYNGGSLSHAALALSTLHRDASQKRCCYNQQAFEFHSMALRELRKLSQPTETETLLNDQAKLAEFIAASLTLISFEVFNGAEYDWVPHLDAVTAVVAMQSPDVLLQTSSSSENALPSPITSLGGGDTPLQADFSFLIAEALWHDILACATTGRVPRIPYRQWLEGPDLAMEDLMGCYNWVMMAIGDLAHLQAWKKDMKQKGALSVPELVRRGQRIEKRLQDGIAELKQSTNGGNSNRGNILPAPYVSHIFALASLVLSSTIVSGPWASLPEVKDAITESVIVLKDWPQAVPLRGLVWPLYIIGCMAGPSLHCFFESVLCRIREESGGFGNSGTVITLLKSRWGALLERNGDGLGLVFQTGVTCHDTHQIEHLLDESFGAKMCFAESGQDALIKVHLF</sequence>
<gene>
    <name evidence="4" type="ORF">FTJAE_3764</name>
</gene>
<organism evidence="4 5">
    <name type="scientific">Fusarium tjaetaba</name>
    <dbReference type="NCBI Taxonomy" id="1567544"/>
    <lineage>
        <taxon>Eukaryota</taxon>
        <taxon>Fungi</taxon>
        <taxon>Dikarya</taxon>
        <taxon>Ascomycota</taxon>
        <taxon>Pezizomycotina</taxon>
        <taxon>Sordariomycetes</taxon>
        <taxon>Hypocreomycetidae</taxon>
        <taxon>Hypocreales</taxon>
        <taxon>Nectriaceae</taxon>
        <taxon>Fusarium</taxon>
        <taxon>Fusarium fujikuroi species complex</taxon>
    </lineage>
</organism>
<dbReference type="Pfam" id="PF04426">
    <property type="entry name" value="Bul1_C"/>
    <property type="match status" value="1"/>
</dbReference>
<dbReference type="GO" id="GO:0000976">
    <property type="term" value="F:transcription cis-regulatory region binding"/>
    <property type="evidence" value="ECO:0007669"/>
    <property type="project" value="TreeGrafter"/>
</dbReference>
<dbReference type="AlphaFoldDB" id="A0A8H5W2B0"/>
<evidence type="ECO:0000313" key="5">
    <source>
        <dbReference type="Proteomes" id="UP000530670"/>
    </source>
</evidence>
<dbReference type="GO" id="GO:0005634">
    <property type="term" value="C:nucleus"/>
    <property type="evidence" value="ECO:0007669"/>
    <property type="project" value="UniProtKB-SubCell"/>
</dbReference>
<dbReference type="EMBL" id="JAAQRI010000070">
    <property type="protein sequence ID" value="KAF5642289.1"/>
    <property type="molecule type" value="Genomic_DNA"/>
</dbReference>
<name>A0A8H5W2B0_9HYPO</name>
<proteinExistence type="predicted"/>
<dbReference type="PANTHER" id="PTHR37534">
    <property type="entry name" value="TRANSCRIPTIONAL ACTIVATOR PROTEIN UGA3"/>
    <property type="match status" value="1"/>
</dbReference>
<dbReference type="RefSeq" id="XP_037209178.1">
    <property type="nucleotide sequence ID" value="XM_037350097.1"/>
</dbReference>
<keyword evidence="5" id="KW-1185">Reference proteome</keyword>
<dbReference type="GO" id="GO:0003700">
    <property type="term" value="F:DNA-binding transcription factor activity"/>
    <property type="evidence" value="ECO:0007669"/>
    <property type="project" value="TreeGrafter"/>
</dbReference>
<dbReference type="OrthoDB" id="7042322at2759"/>
<dbReference type="PANTHER" id="PTHR37534:SF26">
    <property type="entry name" value="TRANSCRIPTION FACTOR, PUTATIVE-RELATED"/>
    <property type="match status" value="1"/>
</dbReference>
<dbReference type="InterPro" id="IPR021858">
    <property type="entry name" value="Fun_TF"/>
</dbReference>
<comment type="subcellular location">
    <subcellularLocation>
        <location evidence="1">Nucleus</location>
    </subcellularLocation>
</comment>
<evidence type="ECO:0000256" key="2">
    <source>
        <dbReference type="ARBA" id="ARBA00023242"/>
    </source>
</evidence>
<dbReference type="InterPro" id="IPR022794">
    <property type="entry name" value="Bul1_C"/>
</dbReference>
<protein>
    <submittedName>
        <fullName evidence="4">C6 zink-finger PRO1A</fullName>
    </submittedName>
</protein>
<comment type="caution">
    <text evidence="4">The sequence shown here is derived from an EMBL/GenBank/DDBJ whole genome shotgun (WGS) entry which is preliminary data.</text>
</comment>